<evidence type="ECO:0000256" key="2">
    <source>
        <dbReference type="ARBA" id="ARBA00022475"/>
    </source>
</evidence>
<evidence type="ECO:0000256" key="1">
    <source>
        <dbReference type="ARBA" id="ARBA00004236"/>
    </source>
</evidence>
<dbReference type="SUPFAM" id="SSF49299">
    <property type="entry name" value="PKD domain"/>
    <property type="match status" value="4"/>
</dbReference>
<reference evidence="14" key="1">
    <citation type="submission" date="2020-05" db="UniProtKB">
        <authorList>
            <consortium name="EnsemblMetazoa"/>
        </authorList>
    </citation>
    <scope>IDENTIFICATION</scope>
    <source>
        <strain evidence="14">Jacobina</strain>
    </source>
</reference>
<keyword evidence="6 10" id="KW-1133">Transmembrane helix</keyword>
<dbReference type="FunFam" id="2.60.40.10:FF:000257">
    <property type="entry name" value="Dyslexia-associated protein KIAA0319-like"/>
    <property type="match status" value="2"/>
</dbReference>
<evidence type="ECO:0000256" key="9">
    <source>
        <dbReference type="SAM" id="MobiDB-lite"/>
    </source>
</evidence>
<feature type="chain" id="PRO_5008406044" description="Serine-type protease inhibitor" evidence="11">
    <location>
        <begin position="27"/>
        <end position="1081"/>
    </location>
</feature>
<evidence type="ECO:0008006" key="16">
    <source>
        <dbReference type="Google" id="ProtNLM"/>
    </source>
</evidence>
<evidence type="ECO:0000256" key="5">
    <source>
        <dbReference type="ARBA" id="ARBA00022737"/>
    </source>
</evidence>
<dbReference type="EMBL" id="AJWK01024255">
    <property type="status" value="NOT_ANNOTATED_CDS"/>
    <property type="molecule type" value="Genomic_DNA"/>
</dbReference>
<dbReference type="SMART" id="SM00765">
    <property type="entry name" value="MANEC"/>
    <property type="match status" value="1"/>
</dbReference>
<feature type="domain" description="MANSC" evidence="13">
    <location>
        <begin position="96"/>
        <end position="170"/>
    </location>
</feature>
<keyword evidence="8" id="KW-0325">Glycoprotein</keyword>
<dbReference type="AlphaFoldDB" id="A0A1B0CQZ9"/>
<dbReference type="EMBL" id="AJWK01024256">
    <property type="status" value="NOT_ANNOTATED_CDS"/>
    <property type="molecule type" value="Genomic_DNA"/>
</dbReference>
<name>A0A1B0CQZ9_LUTLO</name>
<evidence type="ECO:0000259" key="13">
    <source>
        <dbReference type="PROSITE" id="PS50986"/>
    </source>
</evidence>
<evidence type="ECO:0000256" key="8">
    <source>
        <dbReference type="ARBA" id="ARBA00023180"/>
    </source>
</evidence>
<feature type="compositionally biased region" description="Basic residues" evidence="9">
    <location>
        <begin position="1005"/>
        <end position="1014"/>
    </location>
</feature>
<keyword evidence="4 11" id="KW-0732">Signal</keyword>
<dbReference type="SMART" id="SM00089">
    <property type="entry name" value="PKD"/>
    <property type="match status" value="5"/>
</dbReference>
<dbReference type="InterPro" id="IPR035986">
    <property type="entry name" value="PKD_dom_sf"/>
</dbReference>
<dbReference type="InterPro" id="IPR029865">
    <property type="entry name" value="KIAA0319-like"/>
</dbReference>
<evidence type="ECO:0000256" key="10">
    <source>
        <dbReference type="SAM" id="Phobius"/>
    </source>
</evidence>
<keyword evidence="3 10" id="KW-0812">Transmembrane</keyword>
<dbReference type="PROSITE" id="PS50093">
    <property type="entry name" value="PKD"/>
    <property type="match status" value="1"/>
</dbReference>
<dbReference type="FunFam" id="2.60.40.10:FF:001655">
    <property type="entry name" value="Blast:Dyslexia-associated protein KIAA0319"/>
    <property type="match status" value="1"/>
</dbReference>
<evidence type="ECO:0000256" key="6">
    <source>
        <dbReference type="ARBA" id="ARBA00022989"/>
    </source>
</evidence>
<dbReference type="PANTHER" id="PTHR46182">
    <property type="entry name" value="FI19480P1"/>
    <property type="match status" value="1"/>
</dbReference>
<dbReference type="InterPro" id="IPR022409">
    <property type="entry name" value="PKD/Chitinase_dom"/>
</dbReference>
<feature type="signal peptide" evidence="11">
    <location>
        <begin position="1"/>
        <end position="26"/>
    </location>
</feature>
<feature type="domain" description="PKD" evidence="12">
    <location>
        <begin position="471"/>
        <end position="539"/>
    </location>
</feature>
<evidence type="ECO:0000256" key="11">
    <source>
        <dbReference type="SAM" id="SignalP"/>
    </source>
</evidence>
<dbReference type="PANTHER" id="PTHR46182:SF2">
    <property type="entry name" value="FI19480P1"/>
    <property type="match status" value="1"/>
</dbReference>
<dbReference type="VEuPathDB" id="VectorBase:LLOJ007298"/>
<dbReference type="EMBL" id="AJWK01024254">
    <property type="status" value="NOT_ANNOTATED_CDS"/>
    <property type="molecule type" value="Genomic_DNA"/>
</dbReference>
<proteinExistence type="predicted"/>
<dbReference type="EnsemblMetazoa" id="LLOJ007298-RA">
    <property type="protein sequence ID" value="LLOJ007298-PA"/>
    <property type="gene ID" value="LLOJ007298"/>
</dbReference>
<evidence type="ECO:0000256" key="7">
    <source>
        <dbReference type="ARBA" id="ARBA00023136"/>
    </source>
</evidence>
<evidence type="ECO:0000256" key="3">
    <source>
        <dbReference type="ARBA" id="ARBA00022692"/>
    </source>
</evidence>
<organism evidence="14 15">
    <name type="scientific">Lutzomyia longipalpis</name>
    <name type="common">Sand fly</name>
    <dbReference type="NCBI Taxonomy" id="7200"/>
    <lineage>
        <taxon>Eukaryota</taxon>
        <taxon>Metazoa</taxon>
        <taxon>Ecdysozoa</taxon>
        <taxon>Arthropoda</taxon>
        <taxon>Hexapoda</taxon>
        <taxon>Insecta</taxon>
        <taxon>Pterygota</taxon>
        <taxon>Neoptera</taxon>
        <taxon>Endopterygota</taxon>
        <taxon>Diptera</taxon>
        <taxon>Nematocera</taxon>
        <taxon>Psychodoidea</taxon>
        <taxon>Psychodidae</taxon>
        <taxon>Lutzomyia</taxon>
        <taxon>Lutzomyia</taxon>
    </lineage>
</organism>
<protein>
    <recommendedName>
        <fullName evidence="16">Serine-type protease inhibitor</fullName>
    </recommendedName>
</protein>
<dbReference type="GO" id="GO:0005886">
    <property type="term" value="C:plasma membrane"/>
    <property type="evidence" value="ECO:0007669"/>
    <property type="project" value="UniProtKB-SubCell"/>
</dbReference>
<dbReference type="InterPro" id="IPR013980">
    <property type="entry name" value="MANSC_dom"/>
</dbReference>
<keyword evidence="2" id="KW-1003">Cell membrane</keyword>
<feature type="region of interest" description="Disordered" evidence="9">
    <location>
        <begin position="1005"/>
        <end position="1040"/>
    </location>
</feature>
<dbReference type="CDD" id="cd00146">
    <property type="entry name" value="PKD"/>
    <property type="match status" value="3"/>
</dbReference>
<dbReference type="Gene3D" id="2.60.40.10">
    <property type="entry name" value="Immunoglobulins"/>
    <property type="match status" value="5"/>
</dbReference>
<keyword evidence="7 10" id="KW-0472">Membrane</keyword>
<dbReference type="FunFam" id="2.60.40.10:FF:000061">
    <property type="entry name" value="Dyslexia-associated protein KIAA0319 homolog"/>
    <property type="match status" value="2"/>
</dbReference>
<dbReference type="VEuPathDB" id="VectorBase:LLONM1_011771"/>
<dbReference type="PROSITE" id="PS51257">
    <property type="entry name" value="PROKAR_LIPOPROTEIN"/>
    <property type="match status" value="1"/>
</dbReference>
<dbReference type="PROSITE" id="PS50986">
    <property type="entry name" value="MANSC"/>
    <property type="match status" value="1"/>
</dbReference>
<comment type="subcellular location">
    <subcellularLocation>
        <location evidence="1">Cell membrane</location>
    </subcellularLocation>
</comment>
<feature type="transmembrane region" description="Helical" evidence="10">
    <location>
        <begin position="976"/>
        <end position="1001"/>
    </location>
</feature>
<dbReference type="InterPro" id="IPR013783">
    <property type="entry name" value="Ig-like_fold"/>
</dbReference>
<accession>A0A1B0CQZ9</accession>
<evidence type="ECO:0000259" key="12">
    <source>
        <dbReference type="PROSITE" id="PS50093"/>
    </source>
</evidence>
<evidence type="ECO:0000313" key="15">
    <source>
        <dbReference type="Proteomes" id="UP000092461"/>
    </source>
</evidence>
<dbReference type="InterPro" id="IPR011106">
    <property type="entry name" value="MANSC_N"/>
</dbReference>
<evidence type="ECO:0000256" key="4">
    <source>
        <dbReference type="ARBA" id="ARBA00022729"/>
    </source>
</evidence>
<evidence type="ECO:0000313" key="14">
    <source>
        <dbReference type="EnsemblMetazoa" id="LLOJ007298-PA"/>
    </source>
</evidence>
<keyword evidence="15" id="KW-1185">Reference proteome</keyword>
<dbReference type="GO" id="GO:0001764">
    <property type="term" value="P:neuron migration"/>
    <property type="evidence" value="ECO:0007669"/>
    <property type="project" value="TreeGrafter"/>
</dbReference>
<keyword evidence="5" id="KW-0677">Repeat</keyword>
<dbReference type="InterPro" id="IPR000601">
    <property type="entry name" value="PKD_dom"/>
</dbReference>
<dbReference type="Proteomes" id="UP000092461">
    <property type="component" value="Unassembled WGS sequence"/>
</dbReference>
<sequence length="1081" mass="119121">MGRSIWQHLGFGIILVTFFATSGCYGLKVNDENCPQILNFVFKGYTPIVAKSFSSYCVCNMGRRIWQHLGFGIILVTFFATSGCYGLKVNDENCPQILNFVFKGYTPIGLKAGNFSENHQARTLEACVQACCDNGAECNSAFMFNGTCYHVKCVNDQLCLPLRRYPNNTKLYMVLVNPVSDDQTWPDLLRQADAQEFQSPSDVIDEAKQHPSYYPDNYELVNRMLSSPYVDDAAAAAYGLERYIGEESQVDKVKVYPGREANNVVMCEVGADKCGKNEHCRAVSEKSRNGFCDCLENYIRNEDGACVAVRGATDKQYYDKYWDTLNTEAGKVEPNPKPLTNGDATDGATKQITVSVVSKDVRLPEKEVTLSAFTIPDEQSSGDKYKYLWTLVSRPSGDNGTITDQTKDKVKLSNLSEGLYQFKVTVTGNGSYGESYANVTVLPAKRINKAPTVIITPIQQTVKLPNSGAILDGSTSKDDDAIVSWHWDLVEGPIGYQPKLPETATLQLSDLTAPGNYTFKLTITDSDGVQNSTTANITVLKGIDYPPEANAGPDVILYLPHNNITLNGSLSTDDREIVAWEWTKDSTDESKAVDMQNTRTPFLQLSNLEEGIYKFVLKVTDASGQSSSATVHVFVKPPTNLPPIANAGKNITINLPQNWATLNASESSDDVKISSYSWKQISGPSTASILNSNATVANATALTLGSYVFEVTVIDANGNNATDRMTVKVIQEKNSPPVANGGGDQNIVLPQSVMILNGSKSTDDLGIVNYTWTKEGGSVAVGTVIGNTDHEPVLMVTDLVAGRYVFRLTVTDDQGLSSSDTVSVIVRPDPLLLNLVEVTLVTEATILTESELITIQQKLELLLGDNRRLHMRELKREQKTNQAIMVFFVENTENREGKLNLVPGLEVEKILKEKFWRDASILGSSLSDIRTTVCQNSCSDHGVCNSETRSCTCDTFWMPDVFYFWGISDANCDWSILYVIIGIFVLFLILSGICWSITCMCRKTRNHPRSRNKPTKYSLLGSHDDELPPSRRGTVLSETDTDSDVLFETRSKQNGSARLNGDARNAANKYAVTRLGRRVKT</sequence>
<dbReference type="EMBL" id="AJWK01024257">
    <property type="status" value="NOT_ANNOTATED_CDS"/>
    <property type="molecule type" value="Genomic_DNA"/>
</dbReference>
<dbReference type="GO" id="GO:0031410">
    <property type="term" value="C:cytoplasmic vesicle"/>
    <property type="evidence" value="ECO:0007669"/>
    <property type="project" value="TreeGrafter"/>
</dbReference>
<dbReference type="Pfam" id="PF23597">
    <property type="entry name" value="KIAA0319_N"/>
    <property type="match status" value="1"/>
</dbReference>
<dbReference type="Pfam" id="PF22352">
    <property type="entry name" value="K319L-like_PKD"/>
    <property type="match status" value="5"/>
</dbReference>